<sequence>MKKITSDALARHIADQIIRIQTRLANVLNRKTQHWNKTSKLIALAAFMIVFGGLSIYLIIKSI</sequence>
<organism evidence="2 3">
    <name type="scientific">Mucilaginibacter gossypiicola</name>
    <dbReference type="NCBI Taxonomy" id="551995"/>
    <lineage>
        <taxon>Bacteria</taxon>
        <taxon>Pseudomonadati</taxon>
        <taxon>Bacteroidota</taxon>
        <taxon>Sphingobacteriia</taxon>
        <taxon>Sphingobacteriales</taxon>
        <taxon>Sphingobacteriaceae</taxon>
        <taxon>Mucilaginibacter</taxon>
    </lineage>
</organism>
<gene>
    <name evidence="2" type="ORF">SAMN05192574_102323</name>
</gene>
<dbReference type="AlphaFoldDB" id="A0A1H8DGC2"/>
<keyword evidence="1" id="KW-1133">Transmembrane helix</keyword>
<dbReference type="EMBL" id="FOCL01000002">
    <property type="protein sequence ID" value="SEN05844.1"/>
    <property type="molecule type" value="Genomic_DNA"/>
</dbReference>
<dbReference type="Proteomes" id="UP000198942">
    <property type="component" value="Unassembled WGS sequence"/>
</dbReference>
<proteinExistence type="predicted"/>
<accession>A0A1H8DGC2</accession>
<protein>
    <submittedName>
        <fullName evidence="2">Uncharacterized protein</fullName>
    </submittedName>
</protein>
<keyword evidence="1" id="KW-0472">Membrane</keyword>
<name>A0A1H8DGC2_9SPHI</name>
<keyword evidence="3" id="KW-1185">Reference proteome</keyword>
<evidence type="ECO:0000313" key="3">
    <source>
        <dbReference type="Proteomes" id="UP000198942"/>
    </source>
</evidence>
<feature type="transmembrane region" description="Helical" evidence="1">
    <location>
        <begin position="41"/>
        <end position="60"/>
    </location>
</feature>
<evidence type="ECO:0000313" key="2">
    <source>
        <dbReference type="EMBL" id="SEN05844.1"/>
    </source>
</evidence>
<reference evidence="3" key="1">
    <citation type="submission" date="2016-10" db="EMBL/GenBank/DDBJ databases">
        <authorList>
            <person name="Varghese N."/>
            <person name="Submissions S."/>
        </authorList>
    </citation>
    <scope>NUCLEOTIDE SEQUENCE [LARGE SCALE GENOMIC DNA]</scope>
    <source>
        <strain evidence="3">Gh-48</strain>
    </source>
</reference>
<dbReference type="OrthoDB" id="799855at2"/>
<dbReference type="STRING" id="551995.SAMN05192574_102323"/>
<keyword evidence="1" id="KW-0812">Transmembrane</keyword>
<evidence type="ECO:0000256" key="1">
    <source>
        <dbReference type="SAM" id="Phobius"/>
    </source>
</evidence>
<dbReference type="RefSeq" id="WP_091209412.1">
    <property type="nucleotide sequence ID" value="NZ_FOCL01000002.1"/>
</dbReference>